<dbReference type="Gene3D" id="2.30.30.60">
    <property type="match status" value="1"/>
</dbReference>
<keyword evidence="6 7" id="KW-0472">Membrane</keyword>
<feature type="domain" description="Mechanosensitive ion channel MscS C-terminal" evidence="9">
    <location>
        <begin position="192"/>
        <end position="276"/>
    </location>
</feature>
<dbReference type="PANTHER" id="PTHR30460:SF0">
    <property type="entry name" value="MODERATE CONDUCTANCE MECHANOSENSITIVE CHANNEL YBIO"/>
    <property type="match status" value="1"/>
</dbReference>
<evidence type="ECO:0000259" key="10">
    <source>
        <dbReference type="Pfam" id="PF21088"/>
    </source>
</evidence>
<comment type="similarity">
    <text evidence="2">Belongs to the MscS (TC 1.A.23) family.</text>
</comment>
<keyword evidence="4 7" id="KW-0812">Transmembrane</keyword>
<evidence type="ECO:0000256" key="5">
    <source>
        <dbReference type="ARBA" id="ARBA00022989"/>
    </source>
</evidence>
<dbReference type="eggNOG" id="COG0668">
    <property type="taxonomic scope" value="Bacteria"/>
</dbReference>
<dbReference type="InterPro" id="IPR049278">
    <property type="entry name" value="MS_channel_C"/>
</dbReference>
<dbReference type="InterPro" id="IPR006685">
    <property type="entry name" value="MscS_channel_2nd"/>
</dbReference>
<dbReference type="InterPro" id="IPR045276">
    <property type="entry name" value="YbiO_bact"/>
</dbReference>
<evidence type="ECO:0000313" key="11">
    <source>
        <dbReference type="EMBL" id="EFV01109.1"/>
    </source>
</evidence>
<evidence type="ECO:0000313" key="12">
    <source>
        <dbReference type="Proteomes" id="UP000004754"/>
    </source>
</evidence>
<dbReference type="OrthoDB" id="9809206at2"/>
<dbReference type="InterPro" id="IPR011014">
    <property type="entry name" value="MscS_channel_TM-2"/>
</dbReference>
<reference evidence="11 12" key="1">
    <citation type="submission" date="2010-12" db="EMBL/GenBank/DDBJ databases">
        <authorList>
            <person name="Muzny D."/>
            <person name="Qin X."/>
            <person name="Deng J."/>
            <person name="Jiang H."/>
            <person name="Liu Y."/>
            <person name="Qu J."/>
            <person name="Song X.-Z."/>
            <person name="Zhang L."/>
            <person name="Thornton R."/>
            <person name="Coyle M."/>
            <person name="Francisco L."/>
            <person name="Jackson L."/>
            <person name="Javaid M."/>
            <person name="Korchina V."/>
            <person name="Kovar C."/>
            <person name="Mata R."/>
            <person name="Mathew T."/>
            <person name="Ngo R."/>
            <person name="Nguyen L."/>
            <person name="Nguyen N."/>
            <person name="Okwuonu G."/>
            <person name="Ongeri F."/>
            <person name="Pham C."/>
            <person name="Simmons D."/>
            <person name="Wilczek-Boney K."/>
            <person name="Hale W."/>
            <person name="Jakkamsetti A."/>
            <person name="Pham P."/>
            <person name="Ruth R."/>
            <person name="San Lucas F."/>
            <person name="Warren J."/>
            <person name="Zhang J."/>
            <person name="Zhao Z."/>
            <person name="Zhou C."/>
            <person name="Zhu D."/>
            <person name="Lee S."/>
            <person name="Bess C."/>
            <person name="Blankenburg K."/>
            <person name="Forbes L."/>
            <person name="Fu Q."/>
            <person name="Gubbala S."/>
            <person name="Hirani K."/>
            <person name="Jayaseelan J.C."/>
            <person name="Lara F."/>
            <person name="Munidasa M."/>
            <person name="Palculict T."/>
            <person name="Patil S."/>
            <person name="Pu L.-L."/>
            <person name="Saada N."/>
            <person name="Tang L."/>
            <person name="Weissenberger G."/>
            <person name="Zhu Y."/>
            <person name="Hemphill L."/>
            <person name="Shang Y."/>
            <person name="Youmans B."/>
            <person name="Ayvaz T."/>
            <person name="Ross M."/>
            <person name="Santibanez J."/>
            <person name="Aqrawi P."/>
            <person name="Gross S."/>
            <person name="Joshi V."/>
            <person name="Fowler G."/>
            <person name="Nazareth L."/>
            <person name="Reid J."/>
            <person name="Worley K."/>
            <person name="Petrosino J."/>
            <person name="Highlander S."/>
            <person name="Gibbs R."/>
        </authorList>
    </citation>
    <scope>NUCLEOTIDE SEQUENCE [LARGE SCALE GENOMIC DNA]</scope>
    <source>
        <strain evidence="11 12">ATCC 23263</strain>
    </source>
</reference>
<evidence type="ECO:0000259" key="8">
    <source>
        <dbReference type="Pfam" id="PF00924"/>
    </source>
</evidence>
<accession>E6MIL3</accession>
<feature type="domain" description="Mechanosensitive ion channel MscS" evidence="8">
    <location>
        <begin position="120"/>
        <end position="185"/>
    </location>
</feature>
<feature type="transmembrane region" description="Helical" evidence="7">
    <location>
        <begin position="20"/>
        <end position="40"/>
    </location>
</feature>
<dbReference type="GO" id="GO:0005886">
    <property type="term" value="C:plasma membrane"/>
    <property type="evidence" value="ECO:0007669"/>
    <property type="project" value="UniProtKB-SubCell"/>
</dbReference>
<dbReference type="PANTHER" id="PTHR30460">
    <property type="entry name" value="MODERATE CONDUCTANCE MECHANOSENSITIVE CHANNEL YBIO"/>
    <property type="match status" value="1"/>
</dbReference>
<evidence type="ECO:0000256" key="7">
    <source>
        <dbReference type="SAM" id="Phobius"/>
    </source>
</evidence>
<dbReference type="InterPro" id="IPR023408">
    <property type="entry name" value="MscS_beta-dom_sf"/>
</dbReference>
<evidence type="ECO:0000256" key="6">
    <source>
        <dbReference type="ARBA" id="ARBA00023136"/>
    </source>
</evidence>
<dbReference type="SUPFAM" id="SSF82689">
    <property type="entry name" value="Mechanosensitive channel protein MscS (YggB), C-terminal domain"/>
    <property type="match status" value="1"/>
</dbReference>
<dbReference type="Pfam" id="PF21088">
    <property type="entry name" value="MS_channel_1st"/>
    <property type="match status" value="1"/>
</dbReference>
<protein>
    <submittedName>
        <fullName evidence="11">Transporter, small conductance mechanosensitive ion channel MscS family protein</fullName>
    </submittedName>
</protein>
<dbReference type="Gene3D" id="1.10.287.1260">
    <property type="match status" value="1"/>
</dbReference>
<dbReference type="InterPro" id="IPR049142">
    <property type="entry name" value="MS_channel_1st"/>
</dbReference>
<evidence type="ECO:0000256" key="2">
    <source>
        <dbReference type="ARBA" id="ARBA00008017"/>
    </source>
</evidence>
<dbReference type="STRING" id="887929.HMP0721_1848"/>
<dbReference type="Pfam" id="PF21082">
    <property type="entry name" value="MS_channel_3rd"/>
    <property type="match status" value="1"/>
</dbReference>
<feature type="domain" description="Mechanosensitive ion channel transmembrane helices 2/3" evidence="10">
    <location>
        <begin position="83"/>
        <end position="118"/>
    </location>
</feature>
<dbReference type="InterPro" id="IPR011066">
    <property type="entry name" value="MscS_channel_C_sf"/>
</dbReference>
<evidence type="ECO:0000256" key="3">
    <source>
        <dbReference type="ARBA" id="ARBA00022475"/>
    </source>
</evidence>
<dbReference type="SUPFAM" id="SSF82861">
    <property type="entry name" value="Mechanosensitive channel protein MscS (YggB), transmembrane region"/>
    <property type="match status" value="1"/>
</dbReference>
<keyword evidence="3" id="KW-1003">Cell membrane</keyword>
<dbReference type="InterPro" id="IPR010920">
    <property type="entry name" value="LSM_dom_sf"/>
</dbReference>
<dbReference type="EMBL" id="AEQN01000023">
    <property type="protein sequence ID" value="EFV01109.1"/>
    <property type="molecule type" value="Genomic_DNA"/>
</dbReference>
<evidence type="ECO:0000259" key="9">
    <source>
        <dbReference type="Pfam" id="PF21082"/>
    </source>
</evidence>
<keyword evidence="5 7" id="KW-1133">Transmembrane helix</keyword>
<sequence length="290" mass="31851">MGKNATFASVFWKFVGDINTTVIISKLISVAVTLVIMLIAMRIADKVTQSIFVIRKKTAVTTLQDAKRNRTMAKVTKSAVNTVIMVCGILLIFSYFVNVGALLTVAGVGTVAIGFGAKRIVEDLICGFFIVFQEQFYVGDYVEIEDDHYGVVENIGTMMTKVRLIDGSLFMIRNGEINHLVNHSRGLLSHGVDIDIAYGEDVARAIDVANRVCDEVYKSDDAEHFPERPQVGGVAQMDKDAVTIRVYVKSDAAHRVAAEAQMRQILMAAMATARIKAPKKKMIVEQNAAD</sequence>
<dbReference type="Proteomes" id="UP000004754">
    <property type="component" value="Unassembled WGS sequence"/>
</dbReference>
<keyword evidence="12" id="KW-1185">Reference proteome</keyword>
<name>E6MIL3_9FIRM</name>
<dbReference type="Gene3D" id="3.30.70.100">
    <property type="match status" value="1"/>
</dbReference>
<proteinExistence type="inferred from homology"/>
<dbReference type="RefSeq" id="WP_006599270.1">
    <property type="nucleotide sequence ID" value="NZ_GL622359.1"/>
</dbReference>
<evidence type="ECO:0000256" key="1">
    <source>
        <dbReference type="ARBA" id="ARBA00004651"/>
    </source>
</evidence>
<dbReference type="GO" id="GO:0008381">
    <property type="term" value="F:mechanosensitive monoatomic ion channel activity"/>
    <property type="evidence" value="ECO:0007669"/>
    <property type="project" value="InterPro"/>
</dbReference>
<evidence type="ECO:0000256" key="4">
    <source>
        <dbReference type="ARBA" id="ARBA00022692"/>
    </source>
</evidence>
<comment type="subcellular location">
    <subcellularLocation>
        <location evidence="1">Cell membrane</location>
        <topology evidence="1">Multi-pass membrane protein</topology>
    </subcellularLocation>
</comment>
<dbReference type="SUPFAM" id="SSF50182">
    <property type="entry name" value="Sm-like ribonucleoproteins"/>
    <property type="match status" value="1"/>
</dbReference>
<dbReference type="Pfam" id="PF00924">
    <property type="entry name" value="MS_channel_2nd"/>
    <property type="match status" value="1"/>
</dbReference>
<feature type="transmembrane region" description="Helical" evidence="7">
    <location>
        <begin position="78"/>
        <end position="96"/>
    </location>
</feature>
<dbReference type="HOGENOM" id="CLU_037945_8_2_9"/>
<comment type="caution">
    <text evidence="11">The sequence shown here is derived from an EMBL/GenBank/DDBJ whole genome shotgun (WGS) entry which is preliminary data.</text>
</comment>
<organism evidence="11 12">
    <name type="scientific">Pseudoramibacter alactolyticus ATCC 23263</name>
    <dbReference type="NCBI Taxonomy" id="887929"/>
    <lineage>
        <taxon>Bacteria</taxon>
        <taxon>Bacillati</taxon>
        <taxon>Bacillota</taxon>
        <taxon>Clostridia</taxon>
        <taxon>Eubacteriales</taxon>
        <taxon>Eubacteriaceae</taxon>
        <taxon>Pseudoramibacter</taxon>
    </lineage>
</organism>
<dbReference type="AlphaFoldDB" id="E6MIL3"/>
<gene>
    <name evidence="11" type="ORF">HMP0721_1848</name>
</gene>